<dbReference type="AlphaFoldDB" id="A0A9P6JW19"/>
<feature type="transmembrane region" description="Helical" evidence="1">
    <location>
        <begin position="81"/>
        <end position="101"/>
    </location>
</feature>
<sequence length="320" mass="36833">MHYPNDLDYRLSSNVLVSMVTLLLWDYAITLQDEISDIWLKPWTLGTVVFFMNRYSPFVDMSMALYMNFQISSPQYCERMYKAILVFLAAGLGVSELVILLRTWAIYHRTATMGYLLLALAAATYTPGFYVAYKEVSILEYQPVPEDTVGCKVLKSSILIVVPWVLLFISQTIILLLTMIKGKDHLFRSRQSWVKNFYQQGLVFYILLTCILLLNIAVPLIAKPEPHFKQWLSAPLRVFHSVFANRVILHISRSQRMSRHQHDFVTSVQATPLKPDYSTHIVSHTRHSSRHSEDGMTDNDHELTAFRGETFGSQSRLTNS</sequence>
<evidence type="ECO:0000256" key="1">
    <source>
        <dbReference type="SAM" id="Phobius"/>
    </source>
</evidence>
<accession>A0A9P6JW19</accession>
<proteinExistence type="predicted"/>
<feature type="transmembrane region" description="Helical" evidence="1">
    <location>
        <begin position="113"/>
        <end position="133"/>
    </location>
</feature>
<organism evidence="3 4">
    <name type="scientific">Crepidotus variabilis</name>
    <dbReference type="NCBI Taxonomy" id="179855"/>
    <lineage>
        <taxon>Eukaryota</taxon>
        <taxon>Fungi</taxon>
        <taxon>Dikarya</taxon>
        <taxon>Basidiomycota</taxon>
        <taxon>Agaricomycotina</taxon>
        <taxon>Agaricomycetes</taxon>
        <taxon>Agaricomycetidae</taxon>
        <taxon>Agaricales</taxon>
        <taxon>Agaricineae</taxon>
        <taxon>Crepidotaceae</taxon>
        <taxon>Crepidotus</taxon>
    </lineage>
</organism>
<reference evidence="3" key="1">
    <citation type="submission" date="2020-11" db="EMBL/GenBank/DDBJ databases">
        <authorList>
            <consortium name="DOE Joint Genome Institute"/>
            <person name="Ahrendt S."/>
            <person name="Riley R."/>
            <person name="Andreopoulos W."/>
            <person name="Labutti K."/>
            <person name="Pangilinan J."/>
            <person name="Ruiz-Duenas F.J."/>
            <person name="Barrasa J.M."/>
            <person name="Sanchez-Garcia M."/>
            <person name="Camarero S."/>
            <person name="Miyauchi S."/>
            <person name="Serrano A."/>
            <person name="Linde D."/>
            <person name="Babiker R."/>
            <person name="Drula E."/>
            <person name="Ayuso-Fernandez I."/>
            <person name="Pacheco R."/>
            <person name="Padilla G."/>
            <person name="Ferreira P."/>
            <person name="Barriuso J."/>
            <person name="Kellner H."/>
            <person name="Castanera R."/>
            <person name="Alfaro M."/>
            <person name="Ramirez L."/>
            <person name="Pisabarro A.G."/>
            <person name="Kuo A."/>
            <person name="Tritt A."/>
            <person name="Lipzen A."/>
            <person name="He G."/>
            <person name="Yan M."/>
            <person name="Ng V."/>
            <person name="Cullen D."/>
            <person name="Martin F."/>
            <person name="Rosso M.-N."/>
            <person name="Henrissat B."/>
            <person name="Hibbett D."/>
            <person name="Martinez A.T."/>
            <person name="Grigoriev I.V."/>
        </authorList>
    </citation>
    <scope>NUCLEOTIDE SEQUENCE</scope>
    <source>
        <strain evidence="3">CBS 506.95</strain>
    </source>
</reference>
<dbReference type="Proteomes" id="UP000807306">
    <property type="component" value="Unassembled WGS sequence"/>
</dbReference>
<dbReference type="EMBL" id="MU157826">
    <property type="protein sequence ID" value="KAF9534469.1"/>
    <property type="molecule type" value="Genomic_DNA"/>
</dbReference>
<gene>
    <name evidence="3" type="ORF">CPB83DRAFT_844266</name>
</gene>
<dbReference type="OrthoDB" id="3341843at2759"/>
<evidence type="ECO:0000313" key="4">
    <source>
        <dbReference type="Proteomes" id="UP000807306"/>
    </source>
</evidence>
<feature type="domain" description="DUF6533" evidence="2">
    <location>
        <begin position="15"/>
        <end position="59"/>
    </location>
</feature>
<dbReference type="Pfam" id="PF20151">
    <property type="entry name" value="DUF6533"/>
    <property type="match status" value="1"/>
</dbReference>
<keyword evidence="1" id="KW-1133">Transmembrane helix</keyword>
<keyword evidence="1" id="KW-0472">Membrane</keyword>
<evidence type="ECO:0000313" key="3">
    <source>
        <dbReference type="EMBL" id="KAF9534469.1"/>
    </source>
</evidence>
<feature type="transmembrane region" description="Helical" evidence="1">
    <location>
        <begin position="153"/>
        <end position="180"/>
    </location>
</feature>
<feature type="transmembrane region" description="Helical" evidence="1">
    <location>
        <begin position="201"/>
        <end position="222"/>
    </location>
</feature>
<comment type="caution">
    <text evidence="3">The sequence shown here is derived from an EMBL/GenBank/DDBJ whole genome shotgun (WGS) entry which is preliminary data.</text>
</comment>
<dbReference type="InterPro" id="IPR045340">
    <property type="entry name" value="DUF6533"/>
</dbReference>
<evidence type="ECO:0000259" key="2">
    <source>
        <dbReference type="Pfam" id="PF20151"/>
    </source>
</evidence>
<keyword evidence="4" id="KW-1185">Reference proteome</keyword>
<keyword evidence="1" id="KW-0812">Transmembrane</keyword>
<protein>
    <recommendedName>
        <fullName evidence="2">DUF6533 domain-containing protein</fullName>
    </recommendedName>
</protein>
<name>A0A9P6JW19_9AGAR</name>